<dbReference type="Pfam" id="PF01321">
    <property type="entry name" value="Creatinase_N"/>
    <property type="match status" value="1"/>
</dbReference>
<protein>
    <submittedName>
        <fullName evidence="9">DgyrCDS2439</fullName>
    </submittedName>
</protein>
<evidence type="ECO:0000256" key="3">
    <source>
        <dbReference type="ARBA" id="ARBA00022723"/>
    </source>
</evidence>
<sequence length="606" mass="68690">MSRKSTTTILRQLRELMKSSKFSLQAYIVPSEDAHMSEYIAERDARRAWISGFTGSAGLAVITQKEAALWTDGRYYLQANQQLDDNWTLMKDGLPDTPSLTTWLKKVLPKDSRIGVDPWLYSNSGWTKSFHDLNKANRQLVAVEENLIDKVWTDQPPVPCNPISILDMKFAGKNWQDKVAECRTKMEAEGATILVLSALDEIAYLLNLRGSDIVFNPVFFSYVIITVKNVYLFIDPAKVTNSVREHLKGVEIKPYGQIKADLLQLIEKEVEGKIWLSDSTNYAISSAVPEDRLFNSLTPINLMKANKNETEAEGMRRAHIKDSVALCQYFMWLEQQLSNNIKVDELHGSKILENFRAEQDEFVGPSFETISSSGSNGSIIHYKVTPETNRPITKDELYLCDSGAQFKDGTTDVTRTIHFGTPTEFERDCFTRVLKGHIALTKVVFPNGVMGSRLDSLARLYLWEGGLDYQHGTGHGVGCFLNVHEGPCRISYKLLASEVALQENMVLSNEPGYYEDGKFGIRIENLQIVVKADTKNNFGNRGYLTFEPITLVPIQKKMIIKEMLTPEEVDYVNSYHKKCREVVGGLMLKQSRNDLYKWLVSQTEEL</sequence>
<comment type="caution">
    <text evidence="9">The sequence shown here is derived from an EMBL/GenBank/DDBJ whole genome shotgun (WGS) entry which is preliminary data.</text>
</comment>
<dbReference type="FunFam" id="3.90.230.10:FF:000007">
    <property type="entry name" value="Xaa-Pro aminopeptidase P"/>
    <property type="match status" value="1"/>
</dbReference>
<reference evidence="9 10" key="1">
    <citation type="submission" date="2020-08" db="EMBL/GenBank/DDBJ databases">
        <authorList>
            <person name="Hejnol A."/>
        </authorList>
    </citation>
    <scope>NUCLEOTIDE SEQUENCE [LARGE SCALE GENOMIC DNA]</scope>
</reference>
<dbReference type="Pfam" id="PF16188">
    <property type="entry name" value="Peptidase_M24_C"/>
    <property type="match status" value="1"/>
</dbReference>
<evidence type="ECO:0000256" key="5">
    <source>
        <dbReference type="ARBA" id="ARBA00023211"/>
    </source>
</evidence>
<dbReference type="InterPro" id="IPR000587">
    <property type="entry name" value="Creatinase_N"/>
</dbReference>
<dbReference type="FunFam" id="3.40.350.10:FF:000001">
    <property type="entry name" value="Putative xaa-Pro aminopeptidase 1"/>
    <property type="match status" value="1"/>
</dbReference>
<name>A0A7I8VAN7_9ANNE</name>
<evidence type="ECO:0000256" key="1">
    <source>
        <dbReference type="ARBA" id="ARBA00001936"/>
    </source>
</evidence>
<proteinExistence type="inferred from homology"/>
<gene>
    <name evidence="9" type="ORF">DGYR_LOCUS2288</name>
</gene>
<dbReference type="InterPro" id="IPR029149">
    <property type="entry name" value="Creatin/AminoP/Spt16_N"/>
</dbReference>
<evidence type="ECO:0000313" key="10">
    <source>
        <dbReference type="Proteomes" id="UP000549394"/>
    </source>
</evidence>
<organism evidence="9 10">
    <name type="scientific">Dimorphilus gyrociliatus</name>
    <dbReference type="NCBI Taxonomy" id="2664684"/>
    <lineage>
        <taxon>Eukaryota</taxon>
        <taxon>Metazoa</taxon>
        <taxon>Spiralia</taxon>
        <taxon>Lophotrochozoa</taxon>
        <taxon>Annelida</taxon>
        <taxon>Polychaeta</taxon>
        <taxon>Polychaeta incertae sedis</taxon>
        <taxon>Dinophilidae</taxon>
        <taxon>Dimorphilus</taxon>
    </lineage>
</organism>
<keyword evidence="3" id="KW-0479">Metal-binding</keyword>
<dbReference type="InterPro" id="IPR050422">
    <property type="entry name" value="X-Pro_aminopeptidase_P"/>
</dbReference>
<dbReference type="Gene3D" id="3.40.350.10">
    <property type="entry name" value="Creatinase/prolidase N-terminal domain"/>
    <property type="match status" value="2"/>
</dbReference>
<accession>A0A7I8VAN7</accession>
<dbReference type="Proteomes" id="UP000549394">
    <property type="component" value="Unassembled WGS sequence"/>
</dbReference>
<dbReference type="GO" id="GO:0005737">
    <property type="term" value="C:cytoplasm"/>
    <property type="evidence" value="ECO:0007669"/>
    <property type="project" value="UniProtKB-ARBA"/>
</dbReference>
<dbReference type="Pfam" id="PF16189">
    <property type="entry name" value="Creatinase_N_2"/>
    <property type="match status" value="1"/>
</dbReference>
<feature type="domain" description="Creatinase N-terminal" evidence="7">
    <location>
        <begin position="11"/>
        <end position="124"/>
    </location>
</feature>
<dbReference type="Pfam" id="PF00557">
    <property type="entry name" value="Peptidase_M24"/>
    <property type="match status" value="1"/>
</dbReference>
<dbReference type="InterPro" id="IPR033740">
    <property type="entry name" value="Pept_M24B"/>
</dbReference>
<dbReference type="GO" id="GO:0046872">
    <property type="term" value="F:metal ion binding"/>
    <property type="evidence" value="ECO:0007669"/>
    <property type="project" value="UniProtKB-KW"/>
</dbReference>
<evidence type="ECO:0000256" key="2">
    <source>
        <dbReference type="ARBA" id="ARBA00008766"/>
    </source>
</evidence>
<keyword evidence="5" id="KW-0464">Manganese</keyword>
<dbReference type="Gene3D" id="3.90.230.10">
    <property type="entry name" value="Creatinase/methionine aminopeptidase superfamily"/>
    <property type="match status" value="1"/>
</dbReference>
<dbReference type="AlphaFoldDB" id="A0A7I8VAN7"/>
<keyword evidence="4" id="KW-0378">Hydrolase</keyword>
<dbReference type="GO" id="GO:0070006">
    <property type="term" value="F:metalloaminopeptidase activity"/>
    <property type="evidence" value="ECO:0007669"/>
    <property type="project" value="InterPro"/>
</dbReference>
<keyword evidence="10" id="KW-1185">Reference proteome</keyword>
<dbReference type="SUPFAM" id="SSF53092">
    <property type="entry name" value="Creatinase/prolidase N-terminal domain"/>
    <property type="match status" value="1"/>
</dbReference>
<comment type="similarity">
    <text evidence="2">Belongs to the peptidase M24B family.</text>
</comment>
<dbReference type="InterPro" id="IPR000994">
    <property type="entry name" value="Pept_M24"/>
</dbReference>
<feature type="domain" description="Peptidase M24" evidence="6">
    <location>
        <begin position="313"/>
        <end position="529"/>
    </location>
</feature>
<dbReference type="InterPro" id="IPR032416">
    <property type="entry name" value="Peptidase_M24_C"/>
</dbReference>
<dbReference type="PANTHER" id="PTHR43763">
    <property type="entry name" value="XAA-PRO AMINOPEPTIDASE 1"/>
    <property type="match status" value="1"/>
</dbReference>
<comment type="cofactor">
    <cofactor evidence="1">
        <name>Mn(2+)</name>
        <dbReference type="ChEBI" id="CHEBI:29035"/>
    </cofactor>
</comment>
<dbReference type="OrthoDB" id="9995434at2759"/>
<evidence type="ECO:0000313" key="9">
    <source>
        <dbReference type="EMBL" id="CAD5113261.1"/>
    </source>
</evidence>
<dbReference type="EMBL" id="CAJFCJ010000003">
    <property type="protein sequence ID" value="CAD5113261.1"/>
    <property type="molecule type" value="Genomic_DNA"/>
</dbReference>
<evidence type="ECO:0000259" key="7">
    <source>
        <dbReference type="Pfam" id="PF01321"/>
    </source>
</evidence>
<evidence type="ECO:0000259" key="8">
    <source>
        <dbReference type="Pfam" id="PF16188"/>
    </source>
</evidence>
<dbReference type="CDD" id="cd01085">
    <property type="entry name" value="APP"/>
    <property type="match status" value="1"/>
</dbReference>
<evidence type="ECO:0000259" key="6">
    <source>
        <dbReference type="Pfam" id="PF00557"/>
    </source>
</evidence>
<dbReference type="PANTHER" id="PTHR43763:SF6">
    <property type="entry name" value="XAA-PRO AMINOPEPTIDASE 1"/>
    <property type="match status" value="1"/>
</dbReference>
<dbReference type="InterPro" id="IPR036005">
    <property type="entry name" value="Creatinase/aminopeptidase-like"/>
</dbReference>
<dbReference type="SUPFAM" id="SSF55920">
    <property type="entry name" value="Creatinase/aminopeptidase"/>
    <property type="match status" value="1"/>
</dbReference>
<evidence type="ECO:0000256" key="4">
    <source>
        <dbReference type="ARBA" id="ARBA00022801"/>
    </source>
</evidence>
<feature type="domain" description="Peptidase M24 C-terminal" evidence="8">
    <location>
        <begin position="542"/>
        <end position="606"/>
    </location>
</feature>